<protein>
    <submittedName>
        <fullName evidence="1">Conserved domain protein</fullName>
    </submittedName>
</protein>
<comment type="caution">
    <text evidence="1">The sequence shown here is derived from an EMBL/GenBank/DDBJ whole genome shotgun (WGS) entry which is preliminary data.</text>
</comment>
<evidence type="ECO:0000313" key="2">
    <source>
        <dbReference type="Proteomes" id="UP000005546"/>
    </source>
</evidence>
<dbReference type="eggNOG" id="COG2373">
    <property type="taxonomic scope" value="Bacteria"/>
</dbReference>
<reference evidence="1 2" key="1">
    <citation type="submission" date="2011-02" db="EMBL/GenBank/DDBJ databases">
        <authorList>
            <person name="Weinstock G."/>
            <person name="Sodergren E."/>
            <person name="Clifton S."/>
            <person name="Fulton L."/>
            <person name="Fulton B."/>
            <person name="Courtney L."/>
            <person name="Fronick C."/>
            <person name="Harrison M."/>
            <person name="Strong C."/>
            <person name="Farmer C."/>
            <person name="Delahaunty K."/>
            <person name="Markovic C."/>
            <person name="Hall O."/>
            <person name="Minx P."/>
            <person name="Tomlinson C."/>
            <person name="Mitreva M."/>
            <person name="Hou S."/>
            <person name="Chen J."/>
            <person name="Wollam A."/>
            <person name="Pepin K.H."/>
            <person name="Johnson M."/>
            <person name="Bhonagiri V."/>
            <person name="Zhang X."/>
            <person name="Suruliraj S."/>
            <person name="Warren W."/>
            <person name="Chinwalla A."/>
            <person name="Mardis E.R."/>
            <person name="Wilson R.K."/>
        </authorList>
    </citation>
    <scope>NUCLEOTIDE SEQUENCE [LARGE SCALE GENOMIC DNA]</scope>
    <source>
        <strain evidence="1 2">YIT 11841</strain>
    </source>
</reference>
<dbReference type="STRING" id="762982.HMPREF9442_00103"/>
<dbReference type="Gene3D" id="2.60.40.1930">
    <property type="match status" value="1"/>
</dbReference>
<name>F3QPL6_9BACT</name>
<accession>F3QPL6</accession>
<dbReference type="HOGENOM" id="CLU_013214_0_0_10"/>
<proteinExistence type="predicted"/>
<dbReference type="OrthoDB" id="679547at2"/>
<keyword evidence="2" id="KW-1185">Reference proteome</keyword>
<organism evidence="1 2">
    <name type="scientific">Paraprevotella xylaniphila YIT 11841</name>
    <dbReference type="NCBI Taxonomy" id="762982"/>
    <lineage>
        <taxon>Bacteria</taxon>
        <taxon>Pseudomonadati</taxon>
        <taxon>Bacteroidota</taxon>
        <taxon>Bacteroidia</taxon>
        <taxon>Bacteroidales</taxon>
        <taxon>Prevotellaceae</taxon>
        <taxon>Paraprevotella</taxon>
    </lineage>
</organism>
<dbReference type="AlphaFoldDB" id="F3QPL6"/>
<gene>
    <name evidence="1" type="ORF">HMPREF9442_00103</name>
</gene>
<sequence length="920" mass="106001">MQDKIQKEYIMKKILLWLNAIFILCSSTSTQNPTDVPGIDTLASRVKLFGETLPQEKVYLHIDNTCYFVGDTIWYKGYVTRSDKETLTDLSRILYVELLTPDGYLVERQQLEMPDGTAHGAFLLTDSLYAGYYELRAYTRWMLNFGCYEHPHSPYTEEMFYNKQMAKDYFRDYDKLYSRVFPVFDRPSSPGTYPKDMTLRPLRRYFRTRKGKPDMDLKFYPEGGTLVAGLPGHVAFELNDENGQHVDAELTIYDCHEQIVARTHTVHRGRGTFYIPQVSAEERYKAVFRYGKYEYEVELPEVEDTGCTLRITQNDSLVHTRIESHGLSDEKIGLQILHGGATQAFLALGLDSQGKASADIPADSLAEGVNQMTLFDGRGHILAERLFFVNHHTPSRTLLTVDGVKREYAPFEPIEIRLKLHASLPDSARLSISVRDHSTDESTYDNGTILTEMLLCSDLKGFVEDPGYYFEADDSIHRRNLDLLMLVQGWRRYEWHEMAGVEPFRLSFYPERMQTLTGSVHPTYSLLPEADYGDTIYIPGMGKELPLYTTAGTPFSLDDLYGTTYSGKMKKEVTVTATFAQGTDIVEASQDTKGGRFTMLSPILHGDCSLFLTATDSTKFSKRKEKRNYKEFHDEEAYPDYYVKQDRFYPVFPKPYSYYHDAVFENMENTSLLPDSLVSGTHLMSAVTVCNKRGGLRKLNLKKPTLVVDAYEAFNLAADYGLNSGMYDWRTFTKQVCTAYIGDMNQSRHYFIQERYDSLPLNHKDKTLPVGVAITNQTEAVRRKYHKLYNLDKLYIYTDYSPREENSWKYSGTDQPDVVVDYRLFPGEARQYTFRDRRYLVRGYSVCKDFYHPDYSRRPLPGTADYRRTLYWNPEVKFNAQGEAQLRFYNNNKRTTLSIEAEGITRTGLPVTTTLSLSSK</sequence>
<dbReference type="EMBL" id="AFBR01000001">
    <property type="protein sequence ID" value="EGG58210.1"/>
    <property type="molecule type" value="Genomic_DNA"/>
</dbReference>
<evidence type="ECO:0000313" key="1">
    <source>
        <dbReference type="EMBL" id="EGG58210.1"/>
    </source>
</evidence>
<dbReference type="Proteomes" id="UP000005546">
    <property type="component" value="Unassembled WGS sequence"/>
</dbReference>